<organism evidence="1">
    <name type="scientific">mine drainage metagenome</name>
    <dbReference type="NCBI Taxonomy" id="410659"/>
    <lineage>
        <taxon>unclassified sequences</taxon>
        <taxon>metagenomes</taxon>
        <taxon>ecological metagenomes</taxon>
    </lineage>
</organism>
<dbReference type="EMBL" id="MLJW01000262">
    <property type="protein sequence ID" value="OIQ91339.1"/>
    <property type="molecule type" value="Genomic_DNA"/>
</dbReference>
<protein>
    <submittedName>
        <fullName evidence="1">Uncharacterized protein</fullName>
    </submittedName>
</protein>
<comment type="caution">
    <text evidence="1">The sequence shown here is derived from an EMBL/GenBank/DDBJ whole genome shotgun (WGS) entry which is preliminary data.</text>
</comment>
<sequence>MGDTMTRRSDGEWGAQGREYEYRVLTFSRSTSRGDACRVLTDEAEYGRWELARTRIYAGGVSKVWLRRKIIRVRSTLDLLGP</sequence>
<proteinExistence type="predicted"/>
<reference evidence="1" key="1">
    <citation type="submission" date="2016-10" db="EMBL/GenBank/DDBJ databases">
        <title>Sequence of Gallionella enrichment culture.</title>
        <authorList>
            <person name="Poehlein A."/>
            <person name="Muehling M."/>
            <person name="Daniel R."/>
        </authorList>
    </citation>
    <scope>NUCLEOTIDE SEQUENCE</scope>
</reference>
<name>A0A1J5RPB0_9ZZZZ</name>
<gene>
    <name evidence="1" type="ORF">GALL_267360</name>
</gene>
<dbReference type="AlphaFoldDB" id="A0A1J5RPB0"/>
<accession>A0A1J5RPB0</accession>
<dbReference type="Pfam" id="PF18963">
    <property type="entry name" value="DUF5703"/>
    <property type="match status" value="1"/>
</dbReference>
<evidence type="ECO:0000313" key="1">
    <source>
        <dbReference type="EMBL" id="OIQ91339.1"/>
    </source>
</evidence>
<dbReference type="InterPro" id="IPR043758">
    <property type="entry name" value="DUF5703"/>
</dbReference>